<reference evidence="1" key="1">
    <citation type="submission" date="2020-05" db="EMBL/GenBank/DDBJ databases">
        <title>Large-scale comparative analyses of tick genomes elucidate their genetic diversity and vector capacities.</title>
        <authorList>
            <person name="Jia N."/>
            <person name="Wang J."/>
            <person name="Shi W."/>
            <person name="Du L."/>
            <person name="Sun Y."/>
            <person name="Zhan W."/>
            <person name="Jiang J."/>
            <person name="Wang Q."/>
            <person name="Zhang B."/>
            <person name="Ji P."/>
            <person name="Sakyi L.B."/>
            <person name="Cui X."/>
            <person name="Yuan T."/>
            <person name="Jiang B."/>
            <person name="Yang W."/>
            <person name="Lam T.T.-Y."/>
            <person name="Chang Q."/>
            <person name="Ding S."/>
            <person name="Wang X."/>
            <person name="Zhu J."/>
            <person name="Ruan X."/>
            <person name="Zhao L."/>
            <person name="Wei J."/>
            <person name="Que T."/>
            <person name="Du C."/>
            <person name="Cheng J."/>
            <person name="Dai P."/>
            <person name="Han X."/>
            <person name="Huang E."/>
            <person name="Gao Y."/>
            <person name="Liu J."/>
            <person name="Shao H."/>
            <person name="Ye R."/>
            <person name="Li L."/>
            <person name="Wei W."/>
            <person name="Wang X."/>
            <person name="Wang C."/>
            <person name="Yang T."/>
            <person name="Huo Q."/>
            <person name="Li W."/>
            <person name="Guo W."/>
            <person name="Chen H."/>
            <person name="Zhou L."/>
            <person name="Ni X."/>
            <person name="Tian J."/>
            <person name="Zhou Y."/>
            <person name="Sheng Y."/>
            <person name="Liu T."/>
            <person name="Pan Y."/>
            <person name="Xia L."/>
            <person name="Li J."/>
            <person name="Zhao F."/>
            <person name="Cao W."/>
        </authorList>
    </citation>
    <scope>NUCLEOTIDE SEQUENCE</scope>
    <source>
        <strain evidence="1">Hyas-2018</strain>
    </source>
</reference>
<gene>
    <name evidence="1" type="ORF">HPB50_014353</name>
</gene>
<protein>
    <submittedName>
        <fullName evidence="1">Uncharacterized protein</fullName>
    </submittedName>
</protein>
<name>A0ACB7SL05_HYAAI</name>
<sequence length="214" mass="23786">MASAERLRKNRGIVRASVMKTVTLLTDALQASAPDDTQVEPHLNYLIQKNVELDDLDKQNTDGIDNNADEKELKGAEEYARKVSYAVSQARSFLRELAAKPVPVEHTALPENLETFLRMAEEASVCPSAVFLSNTIVPVDRYSTSKKLLRVTAWVYHFAGNASKKQPSTAGPLTATELSKAEHYWLTNVQDEMFPEDAQALRAWKNLPSTSPVL</sequence>
<dbReference type="EMBL" id="CM023484">
    <property type="protein sequence ID" value="KAH6933339.1"/>
    <property type="molecule type" value="Genomic_DNA"/>
</dbReference>
<evidence type="ECO:0000313" key="1">
    <source>
        <dbReference type="EMBL" id="KAH6933339.1"/>
    </source>
</evidence>
<dbReference type="Proteomes" id="UP000821845">
    <property type="component" value="Chromosome 4"/>
</dbReference>
<keyword evidence="2" id="KW-1185">Reference proteome</keyword>
<evidence type="ECO:0000313" key="2">
    <source>
        <dbReference type="Proteomes" id="UP000821845"/>
    </source>
</evidence>
<accession>A0ACB7SL05</accession>
<organism evidence="1 2">
    <name type="scientific">Hyalomma asiaticum</name>
    <name type="common">Tick</name>
    <dbReference type="NCBI Taxonomy" id="266040"/>
    <lineage>
        <taxon>Eukaryota</taxon>
        <taxon>Metazoa</taxon>
        <taxon>Ecdysozoa</taxon>
        <taxon>Arthropoda</taxon>
        <taxon>Chelicerata</taxon>
        <taxon>Arachnida</taxon>
        <taxon>Acari</taxon>
        <taxon>Parasitiformes</taxon>
        <taxon>Ixodida</taxon>
        <taxon>Ixodoidea</taxon>
        <taxon>Ixodidae</taxon>
        <taxon>Hyalomminae</taxon>
        <taxon>Hyalomma</taxon>
    </lineage>
</organism>
<proteinExistence type="predicted"/>
<comment type="caution">
    <text evidence="1">The sequence shown here is derived from an EMBL/GenBank/DDBJ whole genome shotgun (WGS) entry which is preliminary data.</text>
</comment>